<dbReference type="PANTHER" id="PTHR10694">
    <property type="entry name" value="LYSINE-SPECIFIC DEMETHYLASE"/>
    <property type="match status" value="1"/>
</dbReference>
<accession>D8R262</accession>
<feature type="region of interest" description="Disordered" evidence="1">
    <location>
        <begin position="1"/>
        <end position="21"/>
    </location>
</feature>
<dbReference type="GO" id="GO:0000785">
    <property type="term" value="C:chromatin"/>
    <property type="evidence" value="ECO:0000318"/>
    <property type="project" value="GO_Central"/>
</dbReference>
<dbReference type="Gramene" id="EFJ33669">
    <property type="protein sequence ID" value="EFJ33669"/>
    <property type="gene ID" value="SELMODRAFT_406377"/>
</dbReference>
<dbReference type="GO" id="GO:0010468">
    <property type="term" value="P:regulation of gene expression"/>
    <property type="evidence" value="ECO:0000318"/>
    <property type="project" value="GO_Central"/>
</dbReference>
<evidence type="ECO:0000256" key="1">
    <source>
        <dbReference type="SAM" id="MobiDB-lite"/>
    </source>
</evidence>
<dbReference type="HOGENOM" id="CLU_708626_0_0_1"/>
<dbReference type="PANTHER" id="PTHR10694:SF133">
    <property type="entry name" value="LYSINE-SPECIFIC DEMETHYLASE JMJ17"/>
    <property type="match status" value="1"/>
</dbReference>
<dbReference type="STRING" id="88036.D8R262"/>
<proteinExistence type="predicted"/>
<dbReference type="InParanoid" id="D8R262"/>
<gene>
    <name evidence="3" type="ORF">SELMODRAFT_406377</name>
</gene>
<dbReference type="KEGG" id="smo:SELMODRAFT_406377"/>
<dbReference type="eggNOG" id="KOG1246">
    <property type="taxonomic scope" value="Eukaryota"/>
</dbReference>
<dbReference type="Proteomes" id="UP000001514">
    <property type="component" value="Unassembled WGS sequence"/>
</dbReference>
<dbReference type="GO" id="GO:0006338">
    <property type="term" value="P:chromatin remodeling"/>
    <property type="evidence" value="ECO:0000318"/>
    <property type="project" value="GO_Central"/>
</dbReference>
<dbReference type="SMART" id="SM00558">
    <property type="entry name" value="JmjC"/>
    <property type="match status" value="1"/>
</dbReference>
<evidence type="ECO:0000259" key="2">
    <source>
        <dbReference type="SMART" id="SM00558"/>
    </source>
</evidence>
<dbReference type="InterPro" id="IPR003347">
    <property type="entry name" value="JmjC_dom"/>
</dbReference>
<evidence type="ECO:0000313" key="4">
    <source>
        <dbReference type="Proteomes" id="UP000001514"/>
    </source>
</evidence>
<organism evidence="4">
    <name type="scientific">Selaginella moellendorffii</name>
    <name type="common">Spikemoss</name>
    <dbReference type="NCBI Taxonomy" id="88036"/>
    <lineage>
        <taxon>Eukaryota</taxon>
        <taxon>Viridiplantae</taxon>
        <taxon>Streptophyta</taxon>
        <taxon>Embryophyta</taxon>
        <taxon>Tracheophyta</taxon>
        <taxon>Lycopodiopsida</taxon>
        <taxon>Selaginellales</taxon>
        <taxon>Selaginellaceae</taxon>
        <taxon>Selaginella</taxon>
    </lineage>
</organism>
<keyword evidence="4" id="KW-1185">Reference proteome</keyword>
<dbReference type="EMBL" id="GL377570">
    <property type="protein sequence ID" value="EFJ33669.1"/>
    <property type="molecule type" value="Genomic_DNA"/>
</dbReference>
<name>D8R262_SELML</name>
<protein>
    <recommendedName>
        <fullName evidence="2">JmjC domain-containing protein</fullName>
    </recommendedName>
</protein>
<dbReference type="GO" id="GO:0032452">
    <property type="term" value="F:histone demethylase activity"/>
    <property type="evidence" value="ECO:0000318"/>
    <property type="project" value="GO_Central"/>
</dbReference>
<sequence>MEAMRRLSCSGSGGKKPDVSASFPTAAPANLCHLYEKHLLEYERHHAEGFGKQATNNVRNGEVLDVKIRRKRSLGEDEVSVSVEPRNELNRTMKLHAAKAWGPVLWYCLDVFSRQLAHAGLFPTSTGPIEVLYGSDLDTSLCMEVNFPVRRMQFQNAGIVCLAVLTTHLKRQAMRSAFPDLFHAQPDMPFQLVTMLNPAVLRAKGVPVCTTLQESGNFVITFPRSYHGGFNHGETVIASSECKLSPLQAKALNRDILLLTSDAERKDSTSGVMAARVSGLITITSAAMVWSLAVGLRRSIITLSVMLLQAYRTGSYCSKVAPALNDPLFGSRERPRLASYGLQRSHQLAQASPGTVAKLLRRTRRFLDDARLLHKLCATTLEERISRRGV</sequence>
<reference evidence="3 4" key="1">
    <citation type="journal article" date="2011" name="Science">
        <title>The Selaginella genome identifies genetic changes associated with the evolution of vascular plants.</title>
        <authorList>
            <person name="Banks J.A."/>
            <person name="Nishiyama T."/>
            <person name="Hasebe M."/>
            <person name="Bowman J.L."/>
            <person name="Gribskov M."/>
            <person name="dePamphilis C."/>
            <person name="Albert V.A."/>
            <person name="Aono N."/>
            <person name="Aoyama T."/>
            <person name="Ambrose B.A."/>
            <person name="Ashton N.W."/>
            <person name="Axtell M.J."/>
            <person name="Barker E."/>
            <person name="Barker M.S."/>
            <person name="Bennetzen J.L."/>
            <person name="Bonawitz N.D."/>
            <person name="Chapple C."/>
            <person name="Cheng C."/>
            <person name="Correa L.G."/>
            <person name="Dacre M."/>
            <person name="DeBarry J."/>
            <person name="Dreyer I."/>
            <person name="Elias M."/>
            <person name="Engstrom E.M."/>
            <person name="Estelle M."/>
            <person name="Feng L."/>
            <person name="Finet C."/>
            <person name="Floyd S.K."/>
            <person name="Frommer W.B."/>
            <person name="Fujita T."/>
            <person name="Gramzow L."/>
            <person name="Gutensohn M."/>
            <person name="Harholt J."/>
            <person name="Hattori M."/>
            <person name="Heyl A."/>
            <person name="Hirai T."/>
            <person name="Hiwatashi Y."/>
            <person name="Ishikawa M."/>
            <person name="Iwata M."/>
            <person name="Karol K.G."/>
            <person name="Koehler B."/>
            <person name="Kolukisaoglu U."/>
            <person name="Kubo M."/>
            <person name="Kurata T."/>
            <person name="Lalonde S."/>
            <person name="Li K."/>
            <person name="Li Y."/>
            <person name="Litt A."/>
            <person name="Lyons E."/>
            <person name="Manning G."/>
            <person name="Maruyama T."/>
            <person name="Michael T.P."/>
            <person name="Mikami K."/>
            <person name="Miyazaki S."/>
            <person name="Morinaga S."/>
            <person name="Murata T."/>
            <person name="Mueller-Roeber B."/>
            <person name="Nelson D.R."/>
            <person name="Obara M."/>
            <person name="Oguri Y."/>
            <person name="Olmstead R.G."/>
            <person name="Onodera N."/>
            <person name="Petersen B.L."/>
            <person name="Pils B."/>
            <person name="Prigge M."/>
            <person name="Rensing S.A."/>
            <person name="Riano-Pachon D.M."/>
            <person name="Roberts A.W."/>
            <person name="Sato Y."/>
            <person name="Scheller H.V."/>
            <person name="Schulz B."/>
            <person name="Schulz C."/>
            <person name="Shakirov E.V."/>
            <person name="Shibagaki N."/>
            <person name="Shinohara N."/>
            <person name="Shippen D.E."/>
            <person name="Soerensen I."/>
            <person name="Sotooka R."/>
            <person name="Sugimoto N."/>
            <person name="Sugita M."/>
            <person name="Sumikawa N."/>
            <person name="Tanurdzic M."/>
            <person name="Theissen G."/>
            <person name="Ulvskov P."/>
            <person name="Wakazuki S."/>
            <person name="Weng J.K."/>
            <person name="Willats W.W."/>
            <person name="Wipf D."/>
            <person name="Wolf P.G."/>
            <person name="Yang L."/>
            <person name="Zimmer A.D."/>
            <person name="Zhu Q."/>
            <person name="Mitros T."/>
            <person name="Hellsten U."/>
            <person name="Loque D."/>
            <person name="Otillar R."/>
            <person name="Salamov A."/>
            <person name="Schmutz J."/>
            <person name="Shapiro H."/>
            <person name="Lindquist E."/>
            <person name="Lucas S."/>
            <person name="Rokhsar D."/>
            <person name="Grigoriev I.V."/>
        </authorList>
    </citation>
    <scope>NUCLEOTIDE SEQUENCE [LARGE SCALE GENOMIC DNA]</scope>
</reference>
<dbReference type="AlphaFoldDB" id="D8R262"/>
<dbReference type="GO" id="GO:0005634">
    <property type="term" value="C:nucleus"/>
    <property type="evidence" value="ECO:0000318"/>
    <property type="project" value="GO_Central"/>
</dbReference>
<evidence type="ECO:0000313" key="3">
    <source>
        <dbReference type="EMBL" id="EFJ33669.1"/>
    </source>
</evidence>
<dbReference type="Pfam" id="PF02373">
    <property type="entry name" value="JmjC"/>
    <property type="match status" value="1"/>
</dbReference>
<dbReference type="Gene3D" id="2.60.120.650">
    <property type="entry name" value="Cupin"/>
    <property type="match status" value="1"/>
</dbReference>
<feature type="domain" description="JmjC" evidence="2">
    <location>
        <begin position="100"/>
        <end position="254"/>
    </location>
</feature>